<feature type="transmembrane region" description="Helical" evidence="1">
    <location>
        <begin position="185"/>
        <end position="209"/>
    </location>
</feature>
<dbReference type="Proteomes" id="UP001597419">
    <property type="component" value="Unassembled WGS sequence"/>
</dbReference>
<organism evidence="2 3">
    <name type="scientific">Amycolatopsis samaneae</name>
    <dbReference type="NCBI Taxonomy" id="664691"/>
    <lineage>
        <taxon>Bacteria</taxon>
        <taxon>Bacillati</taxon>
        <taxon>Actinomycetota</taxon>
        <taxon>Actinomycetes</taxon>
        <taxon>Pseudonocardiales</taxon>
        <taxon>Pseudonocardiaceae</taxon>
        <taxon>Amycolatopsis</taxon>
    </lineage>
</organism>
<keyword evidence="1" id="KW-0812">Transmembrane</keyword>
<sequence length="216" mass="22746">MTEPPVTRLIGLSGIAIGVLGLVIVPLYFVYEDAPPGWNVLTRVLLNLLAAVLLLVFLAALRQLIRRARPEYEWPAGLMFGAGVAYTTATLVAGSLEAGIVFDAGGGAVDPTVHGVLAHANVLLHGSASRLLTALLLTAAGYAVLRSRVLPRWVAVSAFVTAAINLAFVPSLYTSIDPAQFYSALGWGNTALAAALLTYWAFAVGISALRIPRPRT</sequence>
<evidence type="ECO:0000256" key="1">
    <source>
        <dbReference type="SAM" id="Phobius"/>
    </source>
</evidence>
<keyword evidence="3" id="KW-1185">Reference proteome</keyword>
<comment type="caution">
    <text evidence="2">The sequence shown here is derived from an EMBL/GenBank/DDBJ whole genome shotgun (WGS) entry which is preliminary data.</text>
</comment>
<keyword evidence="1" id="KW-0472">Membrane</keyword>
<feature type="transmembrane region" description="Helical" evidence="1">
    <location>
        <begin position="77"/>
        <end position="102"/>
    </location>
</feature>
<evidence type="ECO:0000313" key="2">
    <source>
        <dbReference type="EMBL" id="MFD2457298.1"/>
    </source>
</evidence>
<proteinExistence type="predicted"/>
<evidence type="ECO:0000313" key="3">
    <source>
        <dbReference type="Proteomes" id="UP001597419"/>
    </source>
</evidence>
<name>A0ABW5G8W3_9PSEU</name>
<feature type="transmembrane region" description="Helical" evidence="1">
    <location>
        <begin position="9"/>
        <end position="31"/>
    </location>
</feature>
<feature type="transmembrane region" description="Helical" evidence="1">
    <location>
        <begin position="152"/>
        <end position="173"/>
    </location>
</feature>
<protein>
    <recommendedName>
        <fullName evidence="4">DUF4386 domain-containing protein</fullName>
    </recommendedName>
</protein>
<reference evidence="3" key="1">
    <citation type="journal article" date="2019" name="Int. J. Syst. Evol. Microbiol.">
        <title>The Global Catalogue of Microorganisms (GCM) 10K type strain sequencing project: providing services to taxonomists for standard genome sequencing and annotation.</title>
        <authorList>
            <consortium name="The Broad Institute Genomics Platform"/>
            <consortium name="The Broad Institute Genome Sequencing Center for Infectious Disease"/>
            <person name="Wu L."/>
            <person name="Ma J."/>
        </authorList>
    </citation>
    <scope>NUCLEOTIDE SEQUENCE [LARGE SCALE GENOMIC DNA]</scope>
    <source>
        <strain evidence="3">CGMCC 4.7643</strain>
    </source>
</reference>
<feature type="transmembrane region" description="Helical" evidence="1">
    <location>
        <begin position="122"/>
        <end position="145"/>
    </location>
</feature>
<dbReference type="RefSeq" id="WP_345388484.1">
    <property type="nucleotide sequence ID" value="NZ_BAABHG010000003.1"/>
</dbReference>
<accession>A0ABW5G8W3</accession>
<evidence type="ECO:0008006" key="4">
    <source>
        <dbReference type="Google" id="ProtNLM"/>
    </source>
</evidence>
<feature type="transmembrane region" description="Helical" evidence="1">
    <location>
        <begin position="43"/>
        <end position="65"/>
    </location>
</feature>
<dbReference type="EMBL" id="JBHUKU010000002">
    <property type="protein sequence ID" value="MFD2457298.1"/>
    <property type="molecule type" value="Genomic_DNA"/>
</dbReference>
<keyword evidence="1" id="KW-1133">Transmembrane helix</keyword>
<gene>
    <name evidence="2" type="ORF">ACFSYJ_01750</name>
</gene>